<dbReference type="OrthoDB" id="129212at2759"/>
<proteinExistence type="predicted"/>
<feature type="region of interest" description="Disordered" evidence="1">
    <location>
        <begin position="295"/>
        <end position="318"/>
    </location>
</feature>
<keyword evidence="3" id="KW-1185">Reference proteome</keyword>
<name>A0A2P4XJN0_9STRA</name>
<evidence type="ECO:0000313" key="3">
    <source>
        <dbReference type="Proteomes" id="UP000237271"/>
    </source>
</evidence>
<feature type="region of interest" description="Disordered" evidence="1">
    <location>
        <begin position="178"/>
        <end position="209"/>
    </location>
</feature>
<comment type="caution">
    <text evidence="2">The sequence shown here is derived from an EMBL/GenBank/DDBJ whole genome shotgun (WGS) entry which is preliminary data.</text>
</comment>
<feature type="non-terminal residue" evidence="2">
    <location>
        <position position="318"/>
    </location>
</feature>
<feature type="region of interest" description="Disordered" evidence="1">
    <location>
        <begin position="71"/>
        <end position="109"/>
    </location>
</feature>
<reference evidence="2 3" key="1">
    <citation type="journal article" date="2017" name="Genome Biol. Evol.">
        <title>Phytophthora megakarya and P. palmivora, closely related causal agents of cacao black pod rot, underwent increases in genome sizes and gene numbers by different mechanisms.</title>
        <authorList>
            <person name="Ali S.S."/>
            <person name="Shao J."/>
            <person name="Lary D.J."/>
            <person name="Kronmiller B."/>
            <person name="Shen D."/>
            <person name="Strem M.D."/>
            <person name="Amoako-Attah I."/>
            <person name="Akrofi A.Y."/>
            <person name="Begoude B.A."/>
            <person name="Ten Hoopen G.M."/>
            <person name="Coulibaly K."/>
            <person name="Kebe B.I."/>
            <person name="Melnick R.L."/>
            <person name="Guiltinan M.J."/>
            <person name="Tyler B.M."/>
            <person name="Meinhardt L.W."/>
            <person name="Bailey B.A."/>
        </authorList>
    </citation>
    <scope>NUCLEOTIDE SEQUENCE [LARGE SCALE GENOMIC DNA]</scope>
    <source>
        <strain evidence="3">sbr112.9</strain>
    </source>
</reference>
<evidence type="ECO:0000256" key="1">
    <source>
        <dbReference type="SAM" id="MobiDB-lite"/>
    </source>
</evidence>
<evidence type="ECO:0000313" key="2">
    <source>
        <dbReference type="EMBL" id="POM65747.1"/>
    </source>
</evidence>
<feature type="compositionally biased region" description="Basic and acidic residues" evidence="1">
    <location>
        <begin position="79"/>
        <end position="91"/>
    </location>
</feature>
<feature type="region of interest" description="Disordered" evidence="1">
    <location>
        <begin position="1"/>
        <end position="25"/>
    </location>
</feature>
<dbReference type="Proteomes" id="UP000237271">
    <property type="component" value="Unassembled WGS sequence"/>
</dbReference>
<feature type="compositionally biased region" description="Gly residues" evidence="1">
    <location>
        <begin position="92"/>
        <end position="103"/>
    </location>
</feature>
<sequence>MRTTRREKHTNPAAPATAAHDLRAVGWTSKRPTGIQTDWTYTSSNNDVLVGERAVVEYAFQYGLLVDDDDDSAGAAADTDEHVADEHKGEEGSGGGEGGGSNGGIDDATIRPSLIDTSVLLTQLTRYLAQAPIHHRLSYTESQNAVTRAFDLSQRDFDAAEELRDVAANLHLLTGASGMESKEEDERVGAPPPAPLRRHQIPAKPNADVNVLQDGEINSEYEDFSSGDESDDTAIADDDHDCIGNEFGVEGDQISDSDAEEMDQAFLASLHVGDNALSKAALQESEKALRAMEWTAPSAAFETDKTPYPGLGAEEARP</sequence>
<gene>
    <name evidence="2" type="ORF">PHPALM_18496</name>
</gene>
<dbReference type="AlphaFoldDB" id="A0A2P4XJN0"/>
<dbReference type="EMBL" id="NCKW01009942">
    <property type="protein sequence ID" value="POM65747.1"/>
    <property type="molecule type" value="Genomic_DNA"/>
</dbReference>
<accession>A0A2P4XJN0</accession>
<protein>
    <submittedName>
        <fullName evidence="2">Uncharacterized protein</fullName>
    </submittedName>
</protein>
<organism evidence="2 3">
    <name type="scientific">Phytophthora palmivora</name>
    <dbReference type="NCBI Taxonomy" id="4796"/>
    <lineage>
        <taxon>Eukaryota</taxon>
        <taxon>Sar</taxon>
        <taxon>Stramenopiles</taxon>
        <taxon>Oomycota</taxon>
        <taxon>Peronosporomycetes</taxon>
        <taxon>Peronosporales</taxon>
        <taxon>Peronosporaceae</taxon>
        <taxon>Phytophthora</taxon>
    </lineage>
</organism>